<reference evidence="1" key="2">
    <citation type="journal article" date="2022" name="New Phytol.">
        <title>Evolutionary transition to the ectomycorrhizal habit in the genomes of a hyperdiverse lineage of mushroom-forming fungi.</title>
        <authorList>
            <person name="Looney B."/>
            <person name="Miyauchi S."/>
            <person name="Morin E."/>
            <person name="Drula E."/>
            <person name="Courty P.E."/>
            <person name="Kohler A."/>
            <person name="Kuo A."/>
            <person name="LaButti K."/>
            <person name="Pangilinan J."/>
            <person name="Lipzen A."/>
            <person name="Riley R."/>
            <person name="Andreopoulos W."/>
            <person name="He G."/>
            <person name="Johnson J."/>
            <person name="Nolan M."/>
            <person name="Tritt A."/>
            <person name="Barry K.W."/>
            <person name="Grigoriev I.V."/>
            <person name="Nagy L.G."/>
            <person name="Hibbett D."/>
            <person name="Henrissat B."/>
            <person name="Matheny P.B."/>
            <person name="Labbe J."/>
            <person name="Martin F.M."/>
        </authorList>
    </citation>
    <scope>NUCLEOTIDE SEQUENCE</scope>
    <source>
        <strain evidence="1">FP105234-sp</strain>
    </source>
</reference>
<protein>
    <submittedName>
        <fullName evidence="1">Uncharacterized protein</fullName>
    </submittedName>
</protein>
<evidence type="ECO:0000313" key="2">
    <source>
        <dbReference type="Proteomes" id="UP000814033"/>
    </source>
</evidence>
<dbReference type="Proteomes" id="UP000814033">
    <property type="component" value="Unassembled WGS sequence"/>
</dbReference>
<reference evidence="1" key="1">
    <citation type="submission" date="2021-02" db="EMBL/GenBank/DDBJ databases">
        <authorList>
            <consortium name="DOE Joint Genome Institute"/>
            <person name="Ahrendt S."/>
            <person name="Looney B.P."/>
            <person name="Miyauchi S."/>
            <person name="Morin E."/>
            <person name="Drula E."/>
            <person name="Courty P.E."/>
            <person name="Chicoki N."/>
            <person name="Fauchery L."/>
            <person name="Kohler A."/>
            <person name="Kuo A."/>
            <person name="Labutti K."/>
            <person name="Pangilinan J."/>
            <person name="Lipzen A."/>
            <person name="Riley R."/>
            <person name="Andreopoulos W."/>
            <person name="He G."/>
            <person name="Johnson J."/>
            <person name="Barry K.W."/>
            <person name="Grigoriev I.V."/>
            <person name="Nagy L."/>
            <person name="Hibbett D."/>
            <person name="Henrissat B."/>
            <person name="Matheny P.B."/>
            <person name="Labbe J."/>
            <person name="Martin F."/>
        </authorList>
    </citation>
    <scope>NUCLEOTIDE SEQUENCE</scope>
    <source>
        <strain evidence="1">FP105234-sp</strain>
    </source>
</reference>
<sequence>MASKPQPISPESTGAAALAQYPPLLSLENKLLSSALNLPAKPAFAYAVYAAPAPSSLSIDAVELARRKLYLLRTPSIIDSILCSVRQEKDMQHLYVFTISSCDAVEESRASISSLHLEGLSCTHTSSFTTMQLYPCSPSCAIQSTPCPTCVNPSIFPPMLTYPTDPIHHSASFIPREPLRVPHEQLILAVRDRLTDDICNLTPGESRRLCRLRDGFLIFPQSTSSDWGSGWEHHAQNRPLIHTYLHLTLCADRFLIQPLLRSTNYVPLVPCQPLPAGTPVTLLPYGTPAHYLACYTGPTSALTAQFAQSLTGLGCSALFNAQPSQISSPQCSPSETTYFIAWLSVQNKNGEAKGLTIIWPSSLALSYLPSSSSPHARAPLSPLPDLPLPLQPSPPPVPAPAPNTLAAVTQSIVLPENMATRHQLQPAFRRRTHPRIAPGPAALRALRTLCLSTETATCSDVGTVAREVGGYVDAVAKERERERERLKREREGITVNTNAPSLPVGTTALPTANTPGSMAVSPLAGSLFGGSVGSPMVSAPASAISPSVASALPNFGIGDVQAQTSSQQFYPSPPQTKPVSAPASAMDAPLPAQPPPASSSFPPVTVPTDAAPQITHAADVTFTMPPEPEFETFGFDEWSQSSAPWQSSSDFINSMSLDDVPMSRSVGMNLNGNGTFIVDPVAGGTGAGWGSGDMDMDTSGIDDIFTDADFDFWDSKPPPASSGTARPPPMPMSNRMHSGTGLTPTAGPAPLGVPSPIYTDPVQVALTPTVASPWGANPLTEGFVPQGLDLAPELLPPSPTKTASSQSAPATPLATVHIADDAGGRLKSPVAPGLRSFEPISFASVHRISDGKYTAGKFALPSPPDEEDRTQPIPMLAAENGRPTMWAKYRAATDPRIGVVRKLIGVKRKSFNQGHREAKTSSSPSSWARASDDWARDVIQTPPPDDEDDGRSDIDSDEDMDDEEMYNEDEVPSPLGIRPSTPVPSYLPLAASLLHTYFNHALLLPLSTPLRPPDSAISPPNLLSGAAPMSVPTPVSPAALLGAASEKSKSLEAAAHILAKEVVESPVWGDAWRASAKEYWTECRSVTEVWQADARRVAQALEALPGLTAPLDLRTAFQATHCTTGEILAPSLEQLESPMLTVGKTDAIIQVLPTALRFWEKLGLTPRAGKKDVVAFVLFEEQDDERQNEAEKWLQYISHAYTSNNLGSHLAGRSSACSRDGLVPLRFDSFRKTLAAFVTSLPSTLANYVFYIATPSSTISLSSPVLRQVFSAVKRAQKTYSEAQILFQFLPAHLIHSHYFAASDRGGTLAFVCSVYDRILRPVDRVMSRRLFEHGERIRNFFQEPAYALARPSQSRVQFVRQHPAGALDVLERHTLLHIGYRVSSCGKWLLASCMDQRGEAHDLGVWMMQGEAPETFVVQQLWSFAIAFAKKASVEWRLIFAKLGSMGTTEVDAWIHYLNTQAPACRELPMVHVSLLSVEVDASWTFLAPTAASKSPSSASRPSKPAPGAFMVDISSTTYLLTHAPSANLLSPFPQPHNVEPCAPHISDPSESPFAHFSTHQLRPRHSVTLVRAPCAADYTAVTMMHVHHLHAAKSPRSTNTMSDADTLREVSQSFHELAVLARARWLKANPILPFHLGALEVMDSALSGSFIPDL</sequence>
<evidence type="ECO:0000313" key="1">
    <source>
        <dbReference type="EMBL" id="KAI0051453.1"/>
    </source>
</evidence>
<name>A0ACB8S5R9_9AGAM</name>
<gene>
    <name evidence="1" type="ORF">FA95DRAFT_278801</name>
</gene>
<organism evidence="1 2">
    <name type="scientific">Auriscalpium vulgare</name>
    <dbReference type="NCBI Taxonomy" id="40419"/>
    <lineage>
        <taxon>Eukaryota</taxon>
        <taxon>Fungi</taxon>
        <taxon>Dikarya</taxon>
        <taxon>Basidiomycota</taxon>
        <taxon>Agaricomycotina</taxon>
        <taxon>Agaricomycetes</taxon>
        <taxon>Russulales</taxon>
        <taxon>Auriscalpiaceae</taxon>
        <taxon>Auriscalpium</taxon>
    </lineage>
</organism>
<proteinExistence type="predicted"/>
<accession>A0ACB8S5R9</accession>
<dbReference type="EMBL" id="MU275852">
    <property type="protein sequence ID" value="KAI0051453.1"/>
    <property type="molecule type" value="Genomic_DNA"/>
</dbReference>
<keyword evidence="2" id="KW-1185">Reference proteome</keyword>
<comment type="caution">
    <text evidence="1">The sequence shown here is derived from an EMBL/GenBank/DDBJ whole genome shotgun (WGS) entry which is preliminary data.</text>
</comment>